<evidence type="ECO:0000313" key="2">
    <source>
        <dbReference type="Proteomes" id="UP000626092"/>
    </source>
</evidence>
<protein>
    <submittedName>
        <fullName evidence="1">Uncharacterized protein</fullName>
    </submittedName>
</protein>
<name>A0A834FXE4_RHOSS</name>
<evidence type="ECO:0000313" key="1">
    <source>
        <dbReference type="EMBL" id="KAF7116015.1"/>
    </source>
</evidence>
<sequence length="177" mass="19761">MDERSHHLHHCSLSVNHGAVVNEKACFLLISGPILLLPGVELTTPFPQIEGKRTMQDHQENQLKSETVTVVRGHTLQVMRMMVMKSKMVMCMASKKQGDLRSEGYHSCRTTHSWGWRLTFGLKAGPKSLGGGIWNRGLRFKGSSEGLDLNMTATYVLPKLRRAFHVALASRLAPVDL</sequence>
<dbReference type="Proteomes" id="UP000626092">
    <property type="component" value="Unassembled WGS sequence"/>
</dbReference>
<keyword evidence="2" id="KW-1185">Reference proteome</keyword>
<proteinExistence type="predicted"/>
<reference evidence="1" key="1">
    <citation type="submission" date="2019-11" db="EMBL/GenBank/DDBJ databases">
        <authorList>
            <person name="Liu Y."/>
            <person name="Hou J."/>
            <person name="Li T.-Q."/>
            <person name="Guan C.-H."/>
            <person name="Wu X."/>
            <person name="Wu H.-Z."/>
            <person name="Ling F."/>
            <person name="Zhang R."/>
            <person name="Shi X.-G."/>
            <person name="Ren J.-P."/>
            <person name="Chen E.-F."/>
            <person name="Sun J.-M."/>
        </authorList>
    </citation>
    <scope>NUCLEOTIDE SEQUENCE</scope>
    <source>
        <strain evidence="1">Adult_tree_wgs_1</strain>
        <tissue evidence="1">Leaves</tissue>
    </source>
</reference>
<organism evidence="1 2">
    <name type="scientific">Rhododendron simsii</name>
    <name type="common">Sims's rhododendron</name>
    <dbReference type="NCBI Taxonomy" id="118357"/>
    <lineage>
        <taxon>Eukaryota</taxon>
        <taxon>Viridiplantae</taxon>
        <taxon>Streptophyta</taxon>
        <taxon>Embryophyta</taxon>
        <taxon>Tracheophyta</taxon>
        <taxon>Spermatophyta</taxon>
        <taxon>Magnoliopsida</taxon>
        <taxon>eudicotyledons</taxon>
        <taxon>Gunneridae</taxon>
        <taxon>Pentapetalae</taxon>
        <taxon>asterids</taxon>
        <taxon>Ericales</taxon>
        <taxon>Ericaceae</taxon>
        <taxon>Ericoideae</taxon>
        <taxon>Rhodoreae</taxon>
        <taxon>Rhododendron</taxon>
    </lineage>
</organism>
<accession>A0A834FXE4</accession>
<gene>
    <name evidence="1" type="ORF">RHSIM_RhsimUnG0042100</name>
</gene>
<comment type="caution">
    <text evidence="1">The sequence shown here is derived from an EMBL/GenBank/DDBJ whole genome shotgun (WGS) entry which is preliminary data.</text>
</comment>
<dbReference type="AlphaFoldDB" id="A0A834FXE4"/>
<dbReference type="EMBL" id="WJXA01000104">
    <property type="protein sequence ID" value="KAF7116015.1"/>
    <property type="molecule type" value="Genomic_DNA"/>
</dbReference>